<sequence length="73" mass="8378">MRSAWQFSAICYGVVLVCWYASRMRSWKPRGYADAPLRWKLANFHLMSYGVLDAILVAGFLISLFNATLFLNV</sequence>
<reference evidence="2 3" key="1">
    <citation type="journal article" date="2019" name="Int. J. Syst. Evol. Microbiol.">
        <title>The Global Catalogue of Microorganisms (GCM) 10K type strain sequencing project: providing services to taxonomists for standard genome sequencing and annotation.</title>
        <authorList>
            <consortium name="The Broad Institute Genomics Platform"/>
            <consortium name="The Broad Institute Genome Sequencing Center for Infectious Disease"/>
            <person name="Wu L."/>
            <person name="Ma J."/>
        </authorList>
    </citation>
    <scope>NUCLEOTIDE SEQUENCE [LARGE SCALE GENOMIC DNA]</scope>
    <source>
        <strain evidence="2 3">JCM 16378</strain>
    </source>
</reference>
<keyword evidence="3" id="KW-1185">Reference proteome</keyword>
<dbReference type="EMBL" id="BAAARN010000003">
    <property type="protein sequence ID" value="GAA2737365.1"/>
    <property type="molecule type" value="Genomic_DNA"/>
</dbReference>
<protein>
    <submittedName>
        <fullName evidence="2">Uncharacterized protein</fullName>
    </submittedName>
</protein>
<organism evidence="2 3">
    <name type="scientific">Pedococcus aerophilus</name>
    <dbReference type="NCBI Taxonomy" id="436356"/>
    <lineage>
        <taxon>Bacteria</taxon>
        <taxon>Bacillati</taxon>
        <taxon>Actinomycetota</taxon>
        <taxon>Actinomycetes</taxon>
        <taxon>Micrococcales</taxon>
        <taxon>Intrasporangiaceae</taxon>
        <taxon>Pedococcus</taxon>
    </lineage>
</organism>
<gene>
    <name evidence="2" type="ORF">GCM10009867_24220</name>
</gene>
<comment type="caution">
    <text evidence="2">The sequence shown here is derived from an EMBL/GenBank/DDBJ whole genome shotgun (WGS) entry which is preliminary data.</text>
</comment>
<keyword evidence="1" id="KW-0472">Membrane</keyword>
<name>A0ABN3USG9_9MICO</name>
<keyword evidence="1" id="KW-0812">Transmembrane</keyword>
<dbReference type="Proteomes" id="UP001501326">
    <property type="component" value="Unassembled WGS sequence"/>
</dbReference>
<evidence type="ECO:0000313" key="2">
    <source>
        <dbReference type="EMBL" id="GAA2737365.1"/>
    </source>
</evidence>
<evidence type="ECO:0000256" key="1">
    <source>
        <dbReference type="SAM" id="Phobius"/>
    </source>
</evidence>
<evidence type="ECO:0000313" key="3">
    <source>
        <dbReference type="Proteomes" id="UP001501326"/>
    </source>
</evidence>
<accession>A0ABN3USG9</accession>
<feature type="transmembrane region" description="Helical" evidence="1">
    <location>
        <begin position="46"/>
        <end position="71"/>
    </location>
</feature>
<proteinExistence type="predicted"/>
<feature type="transmembrane region" description="Helical" evidence="1">
    <location>
        <begin position="6"/>
        <end position="22"/>
    </location>
</feature>
<dbReference type="RefSeq" id="WP_344193725.1">
    <property type="nucleotide sequence ID" value="NZ_BAAARN010000003.1"/>
</dbReference>
<keyword evidence="1" id="KW-1133">Transmembrane helix</keyword>